<name>A0A9K3Q3X2_9STRA</name>
<dbReference type="OrthoDB" id="47615at2759"/>
<accession>A0A9K3Q3X2</accession>
<proteinExistence type="predicted"/>
<organism evidence="1 2">
    <name type="scientific">Nitzschia inconspicua</name>
    <dbReference type="NCBI Taxonomy" id="303405"/>
    <lineage>
        <taxon>Eukaryota</taxon>
        <taxon>Sar</taxon>
        <taxon>Stramenopiles</taxon>
        <taxon>Ochrophyta</taxon>
        <taxon>Bacillariophyta</taxon>
        <taxon>Bacillariophyceae</taxon>
        <taxon>Bacillariophycidae</taxon>
        <taxon>Bacillariales</taxon>
        <taxon>Bacillariaceae</taxon>
        <taxon>Nitzschia</taxon>
    </lineage>
</organism>
<reference evidence="1" key="2">
    <citation type="submission" date="2021-04" db="EMBL/GenBank/DDBJ databases">
        <authorList>
            <person name="Podell S."/>
        </authorList>
    </citation>
    <scope>NUCLEOTIDE SEQUENCE</scope>
    <source>
        <strain evidence="1">Hildebrandi</strain>
    </source>
</reference>
<protein>
    <submittedName>
        <fullName evidence="1">Uncharacterized protein</fullName>
    </submittedName>
</protein>
<sequence length="895" mass="99593">MIFDKNLGLSSYVDYFESAKSVALNATTWTGLSFGESWQADENESISISNTAVSPNPELQLSTTDPLVWTGNLYQYIRDNKIILSALTPIKVDEEVGFIIPSGGSSLHRLVVNVNETYLFWNNGQDRLCQLLRSMTLSPSLDGTQDVPTSLLNITMDCYDHAINHQGFGQGNWITAVYAARMATALAGVDFKFQCTDGQRSRMQLLLPWLDAYQPAPSNRKDWPYSGTRPTQATACNSKYSALRIDKMASEIQSDIRKMAVALVGDQTIVHRYPQFASQVAPLIPNVDLDNVAIHFRCGDVLGGAKRNDFGMIRFYEYKKWIPRNTTSIGILTQPFEKERNRGKDAGKVDSCRVVVGALVDYLQAFAPNANISIHNGANETLPLAYARLAMANFSFTSLSSFGIFPVVGTFGEGHFQKGNGGVNPFATYIPQYLPNIHQMNAEVRGTWEMWGKSLEDLVAWFVDESTAPKEIFEVPEPPGSETTYPNHVSSEVPTLVAWSKEVNQMVKKAGASFDATMKIAVEDAFGVIRNGTLIVDVDESYLFWDGGSIKLCQLLKNLTLTDSLEGKQPVPLALVNATMDCVDHAKNKEGFGQGNWITAVYASRMAAALAGVDFKFQCTDGQQSRMELLLPWFDQYQTANPKNRSVWPYTGSRPNEKEACPPKYPFLRIDKMADQIQQDIRRMAVRLIGTRDDSRRHPDVAVDDDPLIPGIELDDAVIHFRCGDVMGGANRYDFGMIRFNEYKKWIPSTTKSIGILTQPFEKERNRRNDSGKADACRQVVYALVDYLQTFAPGAKISIYNNVNETLPLAYARLAMANYSITSLSSFGIFPVIGSFGQGYFQAGNRGVNPFARYLPEFFGNLHMMNADVRPTGQMRNLPVEDLIAWFTNDTASSG</sequence>
<dbReference type="Proteomes" id="UP000693970">
    <property type="component" value="Unassembled WGS sequence"/>
</dbReference>
<gene>
    <name evidence="1" type="ORF">IV203_030050</name>
</gene>
<keyword evidence="2" id="KW-1185">Reference proteome</keyword>
<reference evidence="1" key="1">
    <citation type="journal article" date="2021" name="Sci. Rep.">
        <title>Diploid genomic architecture of Nitzschia inconspicua, an elite biomass production diatom.</title>
        <authorList>
            <person name="Oliver A."/>
            <person name="Podell S."/>
            <person name="Pinowska A."/>
            <person name="Traller J.C."/>
            <person name="Smith S.R."/>
            <person name="McClure R."/>
            <person name="Beliaev A."/>
            <person name="Bohutskyi P."/>
            <person name="Hill E.A."/>
            <person name="Rabines A."/>
            <person name="Zheng H."/>
            <person name="Allen L.Z."/>
            <person name="Kuo A."/>
            <person name="Grigoriev I.V."/>
            <person name="Allen A.E."/>
            <person name="Hazlebeck D."/>
            <person name="Allen E.E."/>
        </authorList>
    </citation>
    <scope>NUCLEOTIDE SEQUENCE</scope>
    <source>
        <strain evidence="1">Hildebrandi</strain>
    </source>
</reference>
<dbReference type="AlphaFoldDB" id="A0A9K3Q3X2"/>
<evidence type="ECO:0000313" key="2">
    <source>
        <dbReference type="Proteomes" id="UP000693970"/>
    </source>
</evidence>
<dbReference type="EMBL" id="JAGRRH010000007">
    <property type="protein sequence ID" value="KAG7367379.1"/>
    <property type="molecule type" value="Genomic_DNA"/>
</dbReference>
<evidence type="ECO:0000313" key="1">
    <source>
        <dbReference type="EMBL" id="KAG7367379.1"/>
    </source>
</evidence>
<comment type="caution">
    <text evidence="1">The sequence shown here is derived from an EMBL/GenBank/DDBJ whole genome shotgun (WGS) entry which is preliminary data.</text>
</comment>